<keyword evidence="3" id="KW-1185">Reference proteome</keyword>
<comment type="caution">
    <text evidence="2">The sequence shown here is derived from an EMBL/GenBank/DDBJ whole genome shotgun (WGS) entry which is preliminary data.</text>
</comment>
<evidence type="ECO:0000313" key="2">
    <source>
        <dbReference type="EMBL" id="MDJ1129823.1"/>
    </source>
</evidence>
<evidence type="ECO:0000256" key="1">
    <source>
        <dbReference type="SAM" id="MobiDB-lite"/>
    </source>
</evidence>
<protein>
    <submittedName>
        <fullName evidence="2">Uncharacterized protein</fullName>
    </submittedName>
</protein>
<accession>A0ABT6ZMU2</accession>
<sequence length="319" mass="33780">MNNTEASALAVADGLSQTDSDVLQMVSGWLNKRRPLAAARLILLPDGRYATTEMFGSRALLPPLSPKQALSGAAEMLSFGVCSTVVNLVPNSDALDFATYCSVCFSKDGDSIGLFVEGAVPQSEEEPSPQSPPWSVVSDGVDESSLSDGTLPPQHVALAAAIERDLGDDGALGLISVYRTHTAIECKQLGCTMAALGDPMDPATWDREMPQFVCDIACESGIDTDGIRELWHAISDAALAYVLGVGVEPPYGLTQPEYESLVGVYEHDVIEKARKQAQMEALEKAFDAAQEDEPPAEAVGEVRDSGEPLASSDSPSDSE</sequence>
<dbReference type="RefSeq" id="WP_283712944.1">
    <property type="nucleotide sequence ID" value="NZ_JASJEW010000002.1"/>
</dbReference>
<organism evidence="2 3">
    <name type="scientific">Kribbibacterium absianum</name>
    <dbReference type="NCBI Taxonomy" id="3044210"/>
    <lineage>
        <taxon>Bacteria</taxon>
        <taxon>Bacillati</taxon>
        <taxon>Actinomycetota</taxon>
        <taxon>Coriobacteriia</taxon>
        <taxon>Coriobacteriales</taxon>
        <taxon>Kribbibacteriaceae</taxon>
        <taxon>Kribbibacterium</taxon>
    </lineage>
</organism>
<feature type="region of interest" description="Disordered" evidence="1">
    <location>
        <begin position="120"/>
        <end position="148"/>
    </location>
</feature>
<gene>
    <name evidence="2" type="ORF">QJ043_07010</name>
</gene>
<dbReference type="EMBL" id="JASJEX010000003">
    <property type="protein sequence ID" value="MDJ1129823.1"/>
    <property type="molecule type" value="Genomic_DNA"/>
</dbReference>
<name>A0ABT6ZMU2_9ACTN</name>
<evidence type="ECO:0000313" key="3">
    <source>
        <dbReference type="Proteomes" id="UP001431693"/>
    </source>
</evidence>
<feature type="region of interest" description="Disordered" evidence="1">
    <location>
        <begin position="286"/>
        <end position="319"/>
    </location>
</feature>
<dbReference type="Proteomes" id="UP001431693">
    <property type="component" value="Unassembled WGS sequence"/>
</dbReference>
<reference evidence="2" key="1">
    <citation type="submission" date="2023-05" db="EMBL/GenBank/DDBJ databases">
        <title>[olsenella] sp. nov., isolated from a pig farm feces dump.</title>
        <authorList>
            <person name="Chang Y.-H."/>
        </authorList>
    </citation>
    <scope>NUCLEOTIDE SEQUENCE</scope>
    <source>
        <strain evidence="2">YH-ols2217</strain>
    </source>
</reference>
<proteinExistence type="predicted"/>